<gene>
    <name evidence="2" type="ORF">PCC6912_38970</name>
</gene>
<dbReference type="EMBL" id="RSCJ01000017">
    <property type="protein sequence ID" value="RUR77506.1"/>
    <property type="molecule type" value="Genomic_DNA"/>
</dbReference>
<sequence length="242" mass="28130">MQLYTPLEIDIIQQDIPYLIEVMDWVKTFLAKPHPDLGRSGVVCPFVPHSLKSNSIRLAVIRAKNLQPQQVEDIVKDYRDIFLQMEPQDRDVGINKAFLLIFPDIESNDAATLIDNIQQKLKPFFVEEGLMIGEFHKHTETRGLYNQDFYPLRSPVPLIAIRFMVEADLPFLMNANNLHLRIRYLEAYLQRFEKNMKDKIKLNTAYQALALAREKLTIENSANSPSEKHTKMTFSCPFIHQN</sequence>
<dbReference type="InterPro" id="IPR049240">
    <property type="entry name" value="DUF6875"/>
</dbReference>
<dbReference type="RefSeq" id="WP_016878431.1">
    <property type="nucleotide sequence ID" value="NZ_AJLN01000078.1"/>
</dbReference>
<dbReference type="Pfam" id="PF21780">
    <property type="entry name" value="DUF6875"/>
    <property type="match status" value="1"/>
</dbReference>
<accession>A0A3S0ZQG6</accession>
<organism evidence="2 3">
    <name type="scientific">Chlorogloeopsis fritschii PCC 6912</name>
    <dbReference type="NCBI Taxonomy" id="211165"/>
    <lineage>
        <taxon>Bacteria</taxon>
        <taxon>Bacillati</taxon>
        <taxon>Cyanobacteriota</taxon>
        <taxon>Cyanophyceae</taxon>
        <taxon>Nostocales</taxon>
        <taxon>Chlorogloeopsidaceae</taxon>
        <taxon>Chlorogloeopsis</taxon>
    </lineage>
</organism>
<evidence type="ECO:0000259" key="1">
    <source>
        <dbReference type="Pfam" id="PF21780"/>
    </source>
</evidence>
<dbReference type="Proteomes" id="UP000268857">
    <property type="component" value="Unassembled WGS sequence"/>
</dbReference>
<evidence type="ECO:0000313" key="3">
    <source>
        <dbReference type="Proteomes" id="UP000268857"/>
    </source>
</evidence>
<dbReference type="AlphaFoldDB" id="A0A3S0ZQG6"/>
<reference evidence="2 3" key="1">
    <citation type="journal article" date="2019" name="Genome Biol. Evol.">
        <title>Day and night: Metabolic profiles and evolutionary relationships of six axenic non-marine cyanobacteria.</title>
        <authorList>
            <person name="Will S.E."/>
            <person name="Henke P."/>
            <person name="Boedeker C."/>
            <person name="Huang S."/>
            <person name="Brinkmann H."/>
            <person name="Rohde M."/>
            <person name="Jarek M."/>
            <person name="Friedl T."/>
            <person name="Seufert S."/>
            <person name="Schumacher M."/>
            <person name="Overmann J."/>
            <person name="Neumann-Schaal M."/>
            <person name="Petersen J."/>
        </authorList>
    </citation>
    <scope>NUCLEOTIDE SEQUENCE [LARGE SCALE GENOMIC DNA]</scope>
    <source>
        <strain evidence="2 3">PCC 6912</strain>
    </source>
</reference>
<dbReference type="OrthoDB" id="8420726at2"/>
<evidence type="ECO:0000313" key="2">
    <source>
        <dbReference type="EMBL" id="RUR77506.1"/>
    </source>
</evidence>
<name>A0A3S0ZQG6_CHLFR</name>
<comment type="caution">
    <text evidence="2">The sequence shown here is derived from an EMBL/GenBank/DDBJ whole genome shotgun (WGS) entry which is preliminary data.</text>
</comment>
<keyword evidence="3" id="KW-1185">Reference proteome</keyword>
<dbReference type="STRING" id="211165.GCA_000317285_02775"/>
<proteinExistence type="predicted"/>
<protein>
    <recommendedName>
        <fullName evidence="1">DUF6875 domain-containing protein</fullName>
    </recommendedName>
</protein>
<feature type="domain" description="DUF6875" evidence="1">
    <location>
        <begin position="20"/>
        <end position="201"/>
    </location>
</feature>